<evidence type="ECO:0000313" key="2">
    <source>
        <dbReference type="Ensembl" id="ENSMUSP00000131933.2"/>
    </source>
</evidence>
<feature type="compositionally biased region" description="Basic and acidic residues" evidence="1">
    <location>
        <begin position="22"/>
        <end position="40"/>
    </location>
</feature>
<feature type="compositionally biased region" description="Polar residues" evidence="1">
    <location>
        <begin position="1"/>
        <end position="10"/>
    </location>
</feature>
<evidence type="ECO:0000256" key="1">
    <source>
        <dbReference type="SAM" id="MobiDB-lite"/>
    </source>
</evidence>
<name>E9Q4A7_MOUSE</name>
<reference evidence="2 4" key="2">
    <citation type="journal article" date="2011" name="PLoS Biol.">
        <title>Modernizing reference genome assemblies.</title>
        <authorList>
            <person name="Church D.M."/>
            <person name="Schneider V.A."/>
            <person name="Graves T."/>
            <person name="Auger K."/>
            <person name="Cunningham F."/>
            <person name="Bouk N."/>
            <person name="Chen H.C."/>
            <person name="Agarwala R."/>
            <person name="McLaren W.M."/>
            <person name="Ritchie G.R."/>
            <person name="Albracht D."/>
            <person name="Kremitzki M."/>
            <person name="Rock S."/>
            <person name="Kotkiewicz H."/>
            <person name="Kremitzki C."/>
            <person name="Wollam A."/>
            <person name="Trani L."/>
            <person name="Fulton L."/>
            <person name="Fulton R."/>
            <person name="Matthews L."/>
            <person name="Whitehead S."/>
            <person name="Chow W."/>
            <person name="Torrance J."/>
            <person name="Dunn M."/>
            <person name="Harden G."/>
            <person name="Threadgold G."/>
            <person name="Wood J."/>
            <person name="Collins J."/>
            <person name="Heath P."/>
            <person name="Griffiths G."/>
            <person name="Pelan S."/>
            <person name="Grafham D."/>
            <person name="Eichler E.E."/>
            <person name="Weinstock G."/>
            <person name="Mardis E.R."/>
            <person name="Wilson R.K."/>
            <person name="Howe K."/>
            <person name="Flicek P."/>
            <person name="Hubbard T."/>
        </authorList>
    </citation>
    <scope>NUCLEOTIDE SEQUENCE [LARGE SCALE GENOMIC DNA]</scope>
    <source>
        <strain evidence="2 4">C57BL/6J</strain>
    </source>
</reference>
<dbReference type="GeneTree" id="ENSGT01020000230389"/>
<dbReference type="Bgee" id="ENSMUSG00000032091">
    <property type="expression patterns" value="Expressed in right colon and 92 other cell types or tissues"/>
</dbReference>
<protein>
    <submittedName>
        <fullName evidence="2">Transmembrane protease, serine 4</fullName>
    </submittedName>
</protein>
<dbReference type="Proteomes" id="UP000000589">
    <property type="component" value="Chromosome 9"/>
</dbReference>
<gene>
    <name evidence="2 3" type="primary">Tmprss4</name>
</gene>
<dbReference type="VEuPathDB" id="HostDB:ENSMUSG00000032091"/>
<dbReference type="AlphaFoldDB" id="E9Q4A7"/>
<reference evidence="2" key="4">
    <citation type="submission" date="2025-09" db="UniProtKB">
        <authorList>
            <consortium name="Ensembl"/>
        </authorList>
    </citation>
    <scope>IDENTIFICATION</scope>
    <source>
        <strain evidence="2">C57BL/6J</strain>
    </source>
</reference>
<accession>E9Q4A7</accession>
<reference evidence="2 4" key="1">
    <citation type="journal article" date="2009" name="PLoS Biol.">
        <title>Lineage-specific biology revealed by a finished genome assembly of the mouse.</title>
        <authorList>
            <consortium name="Mouse Genome Sequencing Consortium"/>
            <person name="Church D.M."/>
            <person name="Goodstadt L."/>
            <person name="Hillier L.W."/>
            <person name="Zody M.C."/>
            <person name="Goldstein S."/>
            <person name="She X."/>
            <person name="Bult C.J."/>
            <person name="Agarwala R."/>
            <person name="Cherry J.L."/>
            <person name="DiCuccio M."/>
            <person name="Hlavina W."/>
            <person name="Kapustin Y."/>
            <person name="Meric P."/>
            <person name="Maglott D."/>
            <person name="Birtle Z."/>
            <person name="Marques A.C."/>
            <person name="Graves T."/>
            <person name="Zhou S."/>
            <person name="Teague B."/>
            <person name="Potamousis K."/>
            <person name="Churas C."/>
            <person name="Place M."/>
            <person name="Herschleb J."/>
            <person name="Runnheim R."/>
            <person name="Forrest D."/>
            <person name="Amos-Landgraf J."/>
            <person name="Schwartz D.C."/>
            <person name="Cheng Z."/>
            <person name="Lindblad-Toh K."/>
            <person name="Eichler E.E."/>
            <person name="Ponting C.P."/>
        </authorList>
    </citation>
    <scope>NUCLEOTIDE SEQUENCE [LARGE SCALE GENOMIC DNA]</scope>
    <source>
        <strain evidence="2 4">C57BL/6J</strain>
    </source>
</reference>
<evidence type="ECO:0000313" key="4">
    <source>
        <dbReference type="Proteomes" id="UP000000589"/>
    </source>
</evidence>
<evidence type="ECO:0000313" key="3">
    <source>
        <dbReference type="MGI" id="MGI:2384877"/>
    </source>
</evidence>
<dbReference type="Ensembl" id="ENSMUST00000170069.8">
    <property type="protein sequence ID" value="ENSMUSP00000131933.2"/>
    <property type="gene ID" value="ENSMUSG00000032091.16"/>
</dbReference>
<dbReference type="SMR" id="E9Q4A7"/>
<dbReference type="ExpressionAtlas" id="E9Q4A7">
    <property type="expression patterns" value="baseline and differential"/>
</dbReference>
<dbReference type="HOGENOM" id="CLU_3299199_0_0_1"/>
<reference evidence="2" key="3">
    <citation type="submission" date="2025-08" db="UniProtKB">
        <authorList>
            <consortium name="Ensembl"/>
        </authorList>
    </citation>
    <scope>IDENTIFICATION</scope>
    <source>
        <strain evidence="2">C57BL/6J</strain>
    </source>
</reference>
<sequence length="40" mass="4590">MESDSGQPLNNRDIVPFRKPRRPQETFKKSPDLHSEGPVV</sequence>
<keyword evidence="4" id="KW-1185">Reference proteome</keyword>
<organism evidence="2 4">
    <name type="scientific">Mus musculus</name>
    <name type="common">Mouse</name>
    <dbReference type="NCBI Taxonomy" id="10090"/>
    <lineage>
        <taxon>Eukaryota</taxon>
        <taxon>Metazoa</taxon>
        <taxon>Chordata</taxon>
        <taxon>Craniata</taxon>
        <taxon>Vertebrata</taxon>
        <taxon>Euteleostomi</taxon>
        <taxon>Mammalia</taxon>
        <taxon>Eutheria</taxon>
        <taxon>Euarchontoglires</taxon>
        <taxon>Glires</taxon>
        <taxon>Rodentia</taxon>
        <taxon>Myomorpha</taxon>
        <taxon>Muroidea</taxon>
        <taxon>Muridae</taxon>
        <taxon>Murinae</taxon>
        <taxon>Mus</taxon>
        <taxon>Mus</taxon>
    </lineage>
</organism>
<dbReference type="Antibodypedia" id="1732">
    <property type="antibodies" value="309 antibodies from 30 providers"/>
</dbReference>
<dbReference type="AGR" id="MGI:2384877"/>
<proteinExistence type="predicted"/>
<feature type="region of interest" description="Disordered" evidence="1">
    <location>
        <begin position="1"/>
        <end position="40"/>
    </location>
</feature>
<dbReference type="MGI" id="MGI:2384877">
    <property type="gene designation" value="Tmprss4"/>
</dbReference>